<dbReference type="Proteomes" id="UP001596105">
    <property type="component" value="Unassembled WGS sequence"/>
</dbReference>
<feature type="transmembrane region" description="Helical" evidence="8">
    <location>
        <begin position="33"/>
        <end position="51"/>
    </location>
</feature>
<dbReference type="GO" id="GO:0016757">
    <property type="term" value="F:glycosyltransferase activity"/>
    <property type="evidence" value="ECO:0007669"/>
    <property type="project" value="UniProtKB-KW"/>
</dbReference>
<feature type="transmembrane region" description="Helical" evidence="8">
    <location>
        <begin position="63"/>
        <end position="81"/>
    </location>
</feature>
<sequence length="494" mass="54783">MILPIRLLSAAGVFFFATTLVSSFASAASRFGSVWKPIVALMAACAMLYLVYRASKRLSATTFLIVFLSAGFAVRMAWVLWNPATPQSDFLFMYNAAQAAASGDYSFGSSAYYSSFPYQFGFTMYEAAVIKLFGDYSLLALKFLNVLYGIGIAAVLYAAASKTFNESCGRIAALFYLFYLPNILMSSVLTNQHLSTLLFLLGCLLLLRGPDSTTSRSLLAGLLIGLSQLVRPIGIIYLAGIVLFMLPGLGRKFRVSPRGTEAIAASARLVGVFVVFYAVQFLASTTLMSTGVSQSPLSGGDRYWKFMVGLNAETNGVWNADDARYANGFPFGEERHRAELKRIKERLADKPEVAALMGRKLVLMWGSADSSAYWSLQGLNEWRLERMLSKWEGPMYILVNAFGLVALIALWRTRRYPASSLYLLLLLLYAGAHLLIEIQTRYRLDLLPVAIVLQSYGAYLACEWANAWTIGKRRSRRGMESDHSYLTQSFTENF</sequence>
<feature type="domain" description="Glycosyltransferase RgtA/B/C/D-like" evidence="9">
    <location>
        <begin position="128"/>
        <end position="249"/>
    </location>
</feature>
<feature type="transmembrane region" description="Helical" evidence="8">
    <location>
        <begin position="393"/>
        <end position="411"/>
    </location>
</feature>
<keyword evidence="3 10" id="KW-0328">Glycosyltransferase</keyword>
<keyword evidence="11" id="KW-1185">Reference proteome</keyword>
<dbReference type="PANTHER" id="PTHR33908">
    <property type="entry name" value="MANNOSYLTRANSFERASE YKCB-RELATED"/>
    <property type="match status" value="1"/>
</dbReference>
<keyword evidence="7 8" id="KW-0472">Membrane</keyword>
<feature type="transmembrane region" description="Helical" evidence="8">
    <location>
        <begin position="167"/>
        <end position="184"/>
    </location>
</feature>
<keyword evidence="4 10" id="KW-0808">Transferase</keyword>
<feature type="transmembrane region" description="Helical" evidence="8">
    <location>
        <begin position="219"/>
        <end position="245"/>
    </location>
</feature>
<keyword evidence="5 8" id="KW-0812">Transmembrane</keyword>
<dbReference type="EC" id="2.4.-.-" evidence="10"/>
<evidence type="ECO:0000256" key="2">
    <source>
        <dbReference type="ARBA" id="ARBA00022475"/>
    </source>
</evidence>
<evidence type="ECO:0000256" key="4">
    <source>
        <dbReference type="ARBA" id="ARBA00022679"/>
    </source>
</evidence>
<reference evidence="11" key="1">
    <citation type="journal article" date="2019" name="Int. J. Syst. Evol. Microbiol.">
        <title>The Global Catalogue of Microorganisms (GCM) 10K type strain sequencing project: providing services to taxonomists for standard genome sequencing and annotation.</title>
        <authorList>
            <consortium name="The Broad Institute Genomics Platform"/>
            <consortium name="The Broad Institute Genome Sequencing Center for Infectious Disease"/>
            <person name="Wu L."/>
            <person name="Ma J."/>
        </authorList>
    </citation>
    <scope>NUCLEOTIDE SEQUENCE [LARGE SCALE GENOMIC DNA]</scope>
    <source>
        <strain evidence="11">CCUG 57113</strain>
    </source>
</reference>
<evidence type="ECO:0000256" key="5">
    <source>
        <dbReference type="ARBA" id="ARBA00022692"/>
    </source>
</evidence>
<feature type="transmembrane region" description="Helical" evidence="8">
    <location>
        <begin position="417"/>
        <end position="436"/>
    </location>
</feature>
<dbReference type="PANTHER" id="PTHR33908:SF11">
    <property type="entry name" value="MEMBRANE PROTEIN"/>
    <property type="match status" value="1"/>
</dbReference>
<evidence type="ECO:0000256" key="1">
    <source>
        <dbReference type="ARBA" id="ARBA00004651"/>
    </source>
</evidence>
<dbReference type="InterPro" id="IPR038731">
    <property type="entry name" value="RgtA/B/C-like"/>
</dbReference>
<name>A0ABW0LTC0_9BACL</name>
<evidence type="ECO:0000313" key="11">
    <source>
        <dbReference type="Proteomes" id="UP001596105"/>
    </source>
</evidence>
<evidence type="ECO:0000259" key="9">
    <source>
        <dbReference type="Pfam" id="PF13231"/>
    </source>
</evidence>
<dbReference type="Pfam" id="PF13231">
    <property type="entry name" value="PMT_2"/>
    <property type="match status" value="1"/>
</dbReference>
<dbReference type="InterPro" id="IPR050297">
    <property type="entry name" value="LipidA_mod_glycosyltrf_83"/>
</dbReference>
<comment type="subcellular location">
    <subcellularLocation>
        <location evidence="1">Cell membrane</location>
        <topology evidence="1">Multi-pass membrane protein</topology>
    </subcellularLocation>
</comment>
<comment type="caution">
    <text evidence="10">The sequence shown here is derived from an EMBL/GenBank/DDBJ whole genome shotgun (WGS) entry which is preliminary data.</text>
</comment>
<accession>A0ABW0LTC0</accession>
<gene>
    <name evidence="10" type="ORF">ACFPPD_10525</name>
</gene>
<proteinExistence type="predicted"/>
<evidence type="ECO:0000313" key="10">
    <source>
        <dbReference type="EMBL" id="MFC5469155.1"/>
    </source>
</evidence>
<evidence type="ECO:0000256" key="8">
    <source>
        <dbReference type="SAM" id="Phobius"/>
    </source>
</evidence>
<protein>
    <submittedName>
        <fullName evidence="10">Glycosyltransferase family 39 protein</fullName>
        <ecNumber evidence="10">2.4.-.-</ecNumber>
    </submittedName>
</protein>
<feature type="transmembrane region" description="Helical" evidence="8">
    <location>
        <begin position="139"/>
        <end position="160"/>
    </location>
</feature>
<keyword evidence="2" id="KW-1003">Cell membrane</keyword>
<evidence type="ECO:0000256" key="6">
    <source>
        <dbReference type="ARBA" id="ARBA00022989"/>
    </source>
</evidence>
<evidence type="ECO:0000256" key="7">
    <source>
        <dbReference type="ARBA" id="ARBA00023136"/>
    </source>
</evidence>
<dbReference type="EMBL" id="JBHSMH010000025">
    <property type="protein sequence ID" value="MFC5469155.1"/>
    <property type="molecule type" value="Genomic_DNA"/>
</dbReference>
<keyword evidence="6 8" id="KW-1133">Transmembrane helix</keyword>
<dbReference type="RefSeq" id="WP_209748853.1">
    <property type="nucleotide sequence ID" value="NZ_JBHSMH010000025.1"/>
</dbReference>
<evidence type="ECO:0000256" key="3">
    <source>
        <dbReference type="ARBA" id="ARBA00022676"/>
    </source>
</evidence>
<feature type="transmembrane region" description="Helical" evidence="8">
    <location>
        <begin position="265"/>
        <end position="283"/>
    </location>
</feature>
<organism evidence="10 11">
    <name type="scientific">Cohnella suwonensis</name>
    <dbReference type="NCBI Taxonomy" id="696072"/>
    <lineage>
        <taxon>Bacteria</taxon>
        <taxon>Bacillati</taxon>
        <taxon>Bacillota</taxon>
        <taxon>Bacilli</taxon>
        <taxon>Bacillales</taxon>
        <taxon>Paenibacillaceae</taxon>
        <taxon>Cohnella</taxon>
    </lineage>
</organism>